<sequence>MIKNLLTLSFTIAAILQLSAQEKQFKVHTIAFYNVENFYDTINDPKTRDDEWVYTPKNFKKKVSNLAKVISLIGTDENPNSPTIIGLAEIENQRVLEALVKDPQLIGKDYGIVHFDSPDKRGIDNALLYQKKHFKPTSYINVPLLIYDEFAKPESKEKVEQADKDDKAEVDPNSNRIFTRDQLLVSGLLDGEEVHFIVNHWPSRRGGEAASSHLREAAAALNMKIIDSLYKLNPDAKVITMGDLNDGPYNKSIKKVLGAKARKEDVKPFGMFNPMEEMSKKGIGTLAYRDAWDLFDQMIITEPLIRKDYTSFRFWKASVFKKPYMFQASGQYKGYPNRNWNGEIGYSDHLPVYLYLIKQM</sequence>
<dbReference type="GO" id="GO:0004519">
    <property type="term" value="F:endonuclease activity"/>
    <property type="evidence" value="ECO:0007669"/>
    <property type="project" value="UniProtKB-KW"/>
</dbReference>
<feature type="domain" description="Endonuclease/exonuclease/phosphatase" evidence="1">
    <location>
        <begin position="168"/>
        <end position="358"/>
    </location>
</feature>
<dbReference type="AlphaFoldDB" id="A0A3S3RIK4"/>
<keyword evidence="2" id="KW-0540">Nuclease</keyword>
<dbReference type="PANTHER" id="PTHR42834:SF1">
    <property type="entry name" value="ENDONUCLEASE_EXONUCLEASE_PHOSPHATASE FAMILY PROTEIN (AFU_ORTHOLOGUE AFUA_3G09210)"/>
    <property type="match status" value="1"/>
</dbReference>
<feature type="domain" description="Endonuclease/exonuclease/phosphatase" evidence="1">
    <location>
        <begin position="29"/>
        <end position="144"/>
    </location>
</feature>
<dbReference type="InterPro" id="IPR036691">
    <property type="entry name" value="Endo/exonu/phosph_ase_sf"/>
</dbReference>
<dbReference type="GO" id="GO:0004527">
    <property type="term" value="F:exonuclease activity"/>
    <property type="evidence" value="ECO:0007669"/>
    <property type="project" value="UniProtKB-KW"/>
</dbReference>
<evidence type="ECO:0000259" key="1">
    <source>
        <dbReference type="Pfam" id="PF19580"/>
    </source>
</evidence>
<keyword evidence="2" id="KW-0269">Exonuclease</keyword>
<proteinExistence type="predicted"/>
<keyword evidence="2" id="KW-0378">Hydrolase</keyword>
<dbReference type="Proteomes" id="UP000287527">
    <property type="component" value="Unassembled WGS sequence"/>
</dbReference>
<protein>
    <submittedName>
        <fullName evidence="2">Endonuclease/exonuclease/phosphatase family protein</fullName>
    </submittedName>
</protein>
<dbReference type="SUPFAM" id="SSF56219">
    <property type="entry name" value="DNase I-like"/>
    <property type="match status" value="1"/>
</dbReference>
<dbReference type="EMBL" id="SBII01000009">
    <property type="protein sequence ID" value="RWW98745.1"/>
    <property type="molecule type" value="Genomic_DNA"/>
</dbReference>
<reference evidence="2 3" key="1">
    <citation type="submission" date="2019-01" db="EMBL/GenBank/DDBJ databases">
        <title>Flavobacterium sp. nov.,isolated from freshwater.</title>
        <authorList>
            <person name="Zhang R."/>
            <person name="Du Z.-J."/>
        </authorList>
    </citation>
    <scope>NUCLEOTIDE SEQUENCE [LARGE SCALE GENOMIC DNA]</scope>
    <source>
        <strain evidence="2 3">1E403</strain>
    </source>
</reference>
<dbReference type="Pfam" id="PF19580">
    <property type="entry name" value="Exo_endo_phos_3"/>
    <property type="match status" value="2"/>
</dbReference>
<keyword evidence="3" id="KW-1185">Reference proteome</keyword>
<dbReference type="RefSeq" id="WP_128390321.1">
    <property type="nucleotide sequence ID" value="NZ_SBII01000009.1"/>
</dbReference>
<name>A0A3S3RIK4_9FLAO</name>
<dbReference type="PANTHER" id="PTHR42834">
    <property type="entry name" value="ENDONUCLEASE/EXONUCLEASE/PHOSPHATASE FAMILY PROTEIN (AFU_ORTHOLOGUE AFUA_3G09210)"/>
    <property type="match status" value="1"/>
</dbReference>
<comment type="caution">
    <text evidence="2">The sequence shown here is derived from an EMBL/GenBank/DDBJ whole genome shotgun (WGS) entry which is preliminary data.</text>
</comment>
<evidence type="ECO:0000313" key="2">
    <source>
        <dbReference type="EMBL" id="RWW98745.1"/>
    </source>
</evidence>
<dbReference type="Gene3D" id="3.60.10.10">
    <property type="entry name" value="Endonuclease/exonuclease/phosphatase"/>
    <property type="match status" value="1"/>
</dbReference>
<gene>
    <name evidence="2" type="ORF">EPI11_12510</name>
</gene>
<accession>A0A3S3RIK4</accession>
<evidence type="ECO:0000313" key="3">
    <source>
        <dbReference type="Proteomes" id="UP000287527"/>
    </source>
</evidence>
<keyword evidence="2" id="KW-0255">Endonuclease</keyword>
<dbReference type="InterPro" id="IPR005135">
    <property type="entry name" value="Endo/exonuclease/phosphatase"/>
</dbReference>
<dbReference type="OrthoDB" id="9802724at2"/>
<organism evidence="2 3">
    <name type="scientific">Flavobacterium cerinum</name>
    <dbReference type="NCBI Taxonomy" id="2502784"/>
    <lineage>
        <taxon>Bacteria</taxon>
        <taxon>Pseudomonadati</taxon>
        <taxon>Bacteroidota</taxon>
        <taxon>Flavobacteriia</taxon>
        <taxon>Flavobacteriales</taxon>
        <taxon>Flavobacteriaceae</taxon>
        <taxon>Flavobacterium</taxon>
    </lineage>
</organism>